<dbReference type="InterPro" id="IPR037069">
    <property type="entry name" value="AcylCoA_DH/ox_N_sf"/>
</dbReference>
<organism evidence="5 6">
    <name type="scientific">Actinomadura soli</name>
    <dbReference type="NCBI Taxonomy" id="2508997"/>
    <lineage>
        <taxon>Bacteria</taxon>
        <taxon>Bacillati</taxon>
        <taxon>Actinomycetota</taxon>
        <taxon>Actinomycetes</taxon>
        <taxon>Streptosporangiales</taxon>
        <taxon>Thermomonosporaceae</taxon>
        <taxon>Actinomadura</taxon>
    </lineage>
</organism>
<dbReference type="InterPro" id="IPR013786">
    <property type="entry name" value="AcylCoA_DH/ox_N"/>
</dbReference>
<dbReference type="InterPro" id="IPR036250">
    <property type="entry name" value="AcylCo_DH-like_C"/>
</dbReference>
<dbReference type="RefSeq" id="WP_138643687.1">
    <property type="nucleotide sequence ID" value="NZ_VCKW01000013.1"/>
</dbReference>
<evidence type="ECO:0000313" key="5">
    <source>
        <dbReference type="EMBL" id="TMR06524.1"/>
    </source>
</evidence>
<evidence type="ECO:0000256" key="1">
    <source>
        <dbReference type="ARBA" id="ARBA00023002"/>
    </source>
</evidence>
<feature type="compositionally biased region" description="Low complexity" evidence="2">
    <location>
        <begin position="1"/>
        <end position="16"/>
    </location>
</feature>
<keyword evidence="6" id="KW-1185">Reference proteome</keyword>
<dbReference type="InterPro" id="IPR046373">
    <property type="entry name" value="Acyl-CoA_Oxase/DH_mid-dom_sf"/>
</dbReference>
<reference evidence="5 6" key="1">
    <citation type="submission" date="2019-05" db="EMBL/GenBank/DDBJ databases">
        <title>Draft genome sequence of Actinomadura sp. 14C53.</title>
        <authorList>
            <person name="Saricaoglu S."/>
            <person name="Isik K."/>
        </authorList>
    </citation>
    <scope>NUCLEOTIDE SEQUENCE [LARGE SCALE GENOMIC DNA]</scope>
    <source>
        <strain evidence="5 6">14C53</strain>
    </source>
</reference>
<evidence type="ECO:0000259" key="3">
    <source>
        <dbReference type="Pfam" id="PF02771"/>
    </source>
</evidence>
<feature type="domain" description="Acyl-CoA dehydrogenase C-terminal" evidence="4">
    <location>
        <begin position="258"/>
        <end position="380"/>
    </location>
</feature>
<dbReference type="PIRSF" id="PIRSF016578">
    <property type="entry name" value="HsaA"/>
    <property type="match status" value="1"/>
</dbReference>
<protein>
    <submittedName>
        <fullName evidence="5">Acyl-CoA dehydrogenase</fullName>
    </submittedName>
</protein>
<evidence type="ECO:0000259" key="4">
    <source>
        <dbReference type="Pfam" id="PF08028"/>
    </source>
</evidence>
<dbReference type="SUPFAM" id="SSF47203">
    <property type="entry name" value="Acyl-CoA dehydrogenase C-terminal domain-like"/>
    <property type="match status" value="1"/>
</dbReference>
<dbReference type="SUPFAM" id="SSF56645">
    <property type="entry name" value="Acyl-CoA dehydrogenase NM domain-like"/>
    <property type="match status" value="1"/>
</dbReference>
<dbReference type="InterPro" id="IPR013107">
    <property type="entry name" value="Acyl-CoA_DH_C"/>
</dbReference>
<dbReference type="AlphaFoldDB" id="A0A5C4JKW2"/>
<dbReference type="GO" id="GO:0050660">
    <property type="term" value="F:flavin adenine dinucleotide binding"/>
    <property type="evidence" value="ECO:0007669"/>
    <property type="project" value="InterPro"/>
</dbReference>
<sequence length="417" mass="44904">MATAPSRPAAAEAPAAAPAPAPPRTGEEILRRVRAIVPELRARSSEIERERRLPMDVVELLRGTGVFRMGFAHGWGGPELSSIEQTEIIEAISYGDPAAGWCAMIGSDTGLYAAFLDEPVAKEMFPSLDMITAGLLFPTGRAEIVPGGYRLSGRWQFGSGVTHADWVISGAFVYRDGAPEPGPEGDPHDSKLMMVPREDVEVVDTWYTTGLAGSGSCDYTITDVFVPAERTLTFDTVRNGEGPLAQPEVHMRNMPGVPLGIARAALDHARELVAARGKGDDYRTQVVVADCEADLVASRHGVYGAMRRQHELLAAGGTLDDLTPEERAALPLSRRHAFRTARSIVGRLYDLLQTSSIYQPSPMDRWLRDTHTMCQHVVAQERILQSAGAYLLGAKPGFPLCLGITAAKPAGAARPAS</sequence>
<dbReference type="Gene3D" id="1.20.140.10">
    <property type="entry name" value="Butyryl-CoA Dehydrogenase, subunit A, domain 3"/>
    <property type="match status" value="1"/>
</dbReference>
<dbReference type="OrthoDB" id="3404950at2"/>
<dbReference type="GO" id="GO:0016627">
    <property type="term" value="F:oxidoreductase activity, acting on the CH-CH group of donors"/>
    <property type="evidence" value="ECO:0007669"/>
    <property type="project" value="InterPro"/>
</dbReference>
<feature type="region of interest" description="Disordered" evidence="2">
    <location>
        <begin position="1"/>
        <end position="25"/>
    </location>
</feature>
<dbReference type="Gene3D" id="1.10.540.10">
    <property type="entry name" value="Acyl-CoA dehydrogenase/oxidase, N-terminal domain"/>
    <property type="match status" value="1"/>
</dbReference>
<evidence type="ECO:0000256" key="2">
    <source>
        <dbReference type="SAM" id="MobiDB-lite"/>
    </source>
</evidence>
<dbReference type="InterPro" id="IPR009100">
    <property type="entry name" value="AcylCoA_DH/oxidase_NM_dom_sf"/>
</dbReference>
<dbReference type="Pfam" id="PF02771">
    <property type="entry name" value="Acyl-CoA_dh_N"/>
    <property type="match status" value="1"/>
</dbReference>
<gene>
    <name evidence="5" type="ORF">ETD83_04095</name>
</gene>
<keyword evidence="1" id="KW-0560">Oxidoreductase</keyword>
<dbReference type="Proteomes" id="UP000309174">
    <property type="component" value="Unassembled WGS sequence"/>
</dbReference>
<dbReference type="EMBL" id="VCKW01000013">
    <property type="protein sequence ID" value="TMR06524.1"/>
    <property type="molecule type" value="Genomic_DNA"/>
</dbReference>
<accession>A0A5C4JKW2</accession>
<evidence type="ECO:0000313" key="6">
    <source>
        <dbReference type="Proteomes" id="UP000309174"/>
    </source>
</evidence>
<dbReference type="Gene3D" id="2.40.110.10">
    <property type="entry name" value="Butyryl-CoA Dehydrogenase, subunit A, domain 2"/>
    <property type="match status" value="1"/>
</dbReference>
<name>A0A5C4JKW2_9ACTN</name>
<feature type="domain" description="Acyl-CoA dehydrogenase/oxidase N-terminal" evidence="3">
    <location>
        <begin position="28"/>
        <end position="111"/>
    </location>
</feature>
<comment type="caution">
    <text evidence="5">The sequence shown here is derived from an EMBL/GenBank/DDBJ whole genome shotgun (WGS) entry which is preliminary data.</text>
</comment>
<proteinExistence type="predicted"/>
<dbReference type="Pfam" id="PF08028">
    <property type="entry name" value="Acyl-CoA_dh_2"/>
    <property type="match status" value="1"/>
</dbReference>